<comment type="caution">
    <text evidence="2">The sequence shown here is derived from an EMBL/GenBank/DDBJ whole genome shotgun (WGS) entry which is preliminary data.</text>
</comment>
<sequence>MIITDFLMMNQSTDAIVRAIESLRPTADYVKDYIFPVTLAFGSALLGGLSAVYINKKQDQQKVTRDNLVTSIELVALAQDCLSSLVSIKANYLNIDSDDPLTRARNFPTIISTFEEVKFSTGSLYFIRPIPTENKKILESIIWITKHRILRMKVKIPPAEKLRRTWRNSVRIGAMFGNYNQVMGLLAYRNRVNEEVKEIVSSHKDGIKPDDAQGILGDKLCGGYVDITQSCVSLIDHLIIEFHHFLLEFPSIATSNIKLSRVREWGGVPSYENKQEAYLNCLKPIIKPDYSKFFPYTGMSKEQAEKHYTFGSWFD</sequence>
<keyword evidence="1" id="KW-1133">Transmembrane helix</keyword>
<protein>
    <submittedName>
        <fullName evidence="2">Uncharacterized protein</fullName>
    </submittedName>
</protein>
<keyword evidence="1" id="KW-0472">Membrane</keyword>
<organism evidence="2">
    <name type="scientific">Serratia marcescens</name>
    <dbReference type="NCBI Taxonomy" id="615"/>
    <lineage>
        <taxon>Bacteria</taxon>
        <taxon>Pseudomonadati</taxon>
        <taxon>Pseudomonadota</taxon>
        <taxon>Gammaproteobacteria</taxon>
        <taxon>Enterobacterales</taxon>
        <taxon>Yersiniaceae</taxon>
        <taxon>Serratia</taxon>
    </lineage>
</organism>
<reference evidence="2" key="1">
    <citation type="submission" date="2018-01" db="EMBL/GenBank/DDBJ databases">
        <title>The opportunistic pathogen Serratia marcescens is an overlooked threat to honeybees.</title>
        <authorList>
            <person name="Raymann K."/>
            <person name="Shaffer Z."/>
            <person name="Coon K."/>
            <person name="Salisbury S."/>
            <person name="Moran N.A."/>
        </authorList>
    </citation>
    <scope>NUCLEOTIDE SEQUENCE [LARGE SCALE GENOMIC DNA]</scope>
    <source>
        <strain evidence="2">KZ19</strain>
    </source>
</reference>
<evidence type="ECO:0000313" key="2">
    <source>
        <dbReference type="EMBL" id="POP15192.1"/>
    </source>
</evidence>
<keyword evidence="1" id="KW-0812">Transmembrane</keyword>
<evidence type="ECO:0000256" key="1">
    <source>
        <dbReference type="SAM" id="Phobius"/>
    </source>
</evidence>
<proteinExistence type="predicted"/>
<accession>A0AAP8TV30</accession>
<name>A0AAP8TV30_SERMA</name>
<dbReference type="EMBL" id="PQGI01000013">
    <property type="protein sequence ID" value="POP15192.1"/>
    <property type="molecule type" value="Genomic_DNA"/>
</dbReference>
<gene>
    <name evidence="2" type="ORF">C3R40_16820</name>
</gene>
<dbReference type="AlphaFoldDB" id="A0AAP8TV30"/>
<feature type="transmembrane region" description="Helical" evidence="1">
    <location>
        <begin position="33"/>
        <end position="55"/>
    </location>
</feature>